<evidence type="ECO:0000313" key="1">
    <source>
        <dbReference type="EMBL" id="KAJ8891149.1"/>
    </source>
</evidence>
<dbReference type="EMBL" id="JARBHB010000003">
    <property type="protein sequence ID" value="KAJ8891149.1"/>
    <property type="molecule type" value="Genomic_DNA"/>
</dbReference>
<proteinExistence type="predicted"/>
<sequence>MAVGTRKRFTLPQFLPIEAQTRRSTSSALDAREQFANYFVHEGRVEWQDKMNFIRIFWSLYVPKCIPSVNFADEQLGVQAFGISFLPVTATAACELDGS</sequence>
<reference evidence="1 2" key="1">
    <citation type="submission" date="2023-02" db="EMBL/GenBank/DDBJ databases">
        <title>LHISI_Scaffold_Assembly.</title>
        <authorList>
            <person name="Stuart O.P."/>
            <person name="Cleave R."/>
            <person name="Magrath M.J.L."/>
            <person name="Mikheyev A.S."/>
        </authorList>
    </citation>
    <scope>NUCLEOTIDE SEQUENCE [LARGE SCALE GENOMIC DNA]</scope>
    <source>
        <strain evidence="1">Daus_M_001</strain>
        <tissue evidence="1">Leg muscle</tissue>
    </source>
</reference>
<gene>
    <name evidence="1" type="ORF">PR048_010663</name>
</gene>
<keyword evidence="2" id="KW-1185">Reference proteome</keyword>
<evidence type="ECO:0000313" key="2">
    <source>
        <dbReference type="Proteomes" id="UP001159363"/>
    </source>
</evidence>
<name>A0ABQ9I3B9_9NEOP</name>
<accession>A0ABQ9I3B9</accession>
<organism evidence="1 2">
    <name type="scientific">Dryococelus australis</name>
    <dbReference type="NCBI Taxonomy" id="614101"/>
    <lineage>
        <taxon>Eukaryota</taxon>
        <taxon>Metazoa</taxon>
        <taxon>Ecdysozoa</taxon>
        <taxon>Arthropoda</taxon>
        <taxon>Hexapoda</taxon>
        <taxon>Insecta</taxon>
        <taxon>Pterygota</taxon>
        <taxon>Neoptera</taxon>
        <taxon>Polyneoptera</taxon>
        <taxon>Phasmatodea</taxon>
        <taxon>Verophasmatodea</taxon>
        <taxon>Anareolatae</taxon>
        <taxon>Phasmatidae</taxon>
        <taxon>Eurycanthinae</taxon>
        <taxon>Dryococelus</taxon>
    </lineage>
</organism>
<protein>
    <submittedName>
        <fullName evidence="1">Uncharacterized protein</fullName>
    </submittedName>
</protein>
<dbReference type="Proteomes" id="UP001159363">
    <property type="component" value="Chromosome 3"/>
</dbReference>
<comment type="caution">
    <text evidence="1">The sequence shown here is derived from an EMBL/GenBank/DDBJ whole genome shotgun (WGS) entry which is preliminary data.</text>
</comment>